<sequence length="26" mass="3023">MLKSERTDLFIWWGTTKSPGPLMGNR</sequence>
<reference evidence="1" key="1">
    <citation type="submission" date="2018-02" db="EMBL/GenBank/DDBJ databases">
        <title>Rhizophora mucronata_Transcriptome.</title>
        <authorList>
            <person name="Meera S.P."/>
            <person name="Sreeshan A."/>
            <person name="Augustine A."/>
        </authorList>
    </citation>
    <scope>NUCLEOTIDE SEQUENCE</scope>
    <source>
        <tissue evidence="1">Leaf</tissue>
    </source>
</reference>
<organism evidence="1">
    <name type="scientific">Rhizophora mucronata</name>
    <name type="common">Asiatic mangrove</name>
    <dbReference type="NCBI Taxonomy" id="61149"/>
    <lineage>
        <taxon>Eukaryota</taxon>
        <taxon>Viridiplantae</taxon>
        <taxon>Streptophyta</taxon>
        <taxon>Embryophyta</taxon>
        <taxon>Tracheophyta</taxon>
        <taxon>Spermatophyta</taxon>
        <taxon>Magnoliopsida</taxon>
        <taxon>eudicotyledons</taxon>
        <taxon>Gunneridae</taxon>
        <taxon>Pentapetalae</taxon>
        <taxon>rosids</taxon>
        <taxon>fabids</taxon>
        <taxon>Malpighiales</taxon>
        <taxon>Rhizophoraceae</taxon>
        <taxon>Rhizophora</taxon>
    </lineage>
</organism>
<proteinExistence type="predicted"/>
<protein>
    <submittedName>
        <fullName evidence="1">Uncharacterized protein</fullName>
    </submittedName>
</protein>
<name>A0A2P2PHM7_RHIMU</name>
<evidence type="ECO:0000313" key="1">
    <source>
        <dbReference type="EMBL" id="MBX54192.1"/>
    </source>
</evidence>
<accession>A0A2P2PHM7</accession>
<dbReference type="AlphaFoldDB" id="A0A2P2PHM7"/>
<dbReference type="EMBL" id="GGEC01073708">
    <property type="protein sequence ID" value="MBX54192.1"/>
    <property type="molecule type" value="Transcribed_RNA"/>
</dbReference>